<dbReference type="Pfam" id="PF00440">
    <property type="entry name" value="TetR_N"/>
    <property type="match status" value="1"/>
</dbReference>
<dbReference type="OrthoDB" id="6929199at2"/>
<gene>
    <name evidence="4" type="ORF">D9V41_04665</name>
</gene>
<dbReference type="PROSITE" id="PS50977">
    <property type="entry name" value="HTH_TETR_2"/>
    <property type="match status" value="1"/>
</dbReference>
<comment type="caution">
    <text evidence="4">The sequence shown here is derived from an EMBL/GenBank/DDBJ whole genome shotgun (WGS) entry which is preliminary data.</text>
</comment>
<dbReference type="EMBL" id="RDBF01000003">
    <property type="protein sequence ID" value="RLV56388.1"/>
    <property type="molecule type" value="Genomic_DNA"/>
</dbReference>
<dbReference type="Pfam" id="PF17940">
    <property type="entry name" value="TetR_C_31"/>
    <property type="match status" value="1"/>
</dbReference>
<feature type="domain" description="HTH tetR-type" evidence="3">
    <location>
        <begin position="27"/>
        <end position="87"/>
    </location>
</feature>
<proteinExistence type="predicted"/>
<dbReference type="AlphaFoldDB" id="A0A3L8PPL9"/>
<keyword evidence="1 2" id="KW-0238">DNA-binding</keyword>
<name>A0A3L8PPL9_9ACTN</name>
<reference evidence="4 5" key="1">
    <citation type="submission" date="2018-10" db="EMBL/GenBank/DDBJ databases">
        <title>Aeromicrobium sp. 9W16Y-2 whole genome shotgun sequence.</title>
        <authorList>
            <person name="Li F."/>
        </authorList>
    </citation>
    <scope>NUCLEOTIDE SEQUENCE [LARGE SCALE GENOMIC DNA]</scope>
    <source>
        <strain evidence="4 5">9W16Y-2</strain>
    </source>
</reference>
<feature type="DNA-binding region" description="H-T-H motif" evidence="2">
    <location>
        <begin position="50"/>
        <end position="69"/>
    </location>
</feature>
<dbReference type="InterPro" id="IPR041583">
    <property type="entry name" value="TetR_C_31"/>
</dbReference>
<dbReference type="Proteomes" id="UP000282515">
    <property type="component" value="Unassembled WGS sequence"/>
</dbReference>
<dbReference type="PANTHER" id="PTHR30055:SF231">
    <property type="entry name" value="TRANSCRIPTIONAL REGULATORY PROTEIN (PROBABLY DEOR-FAMILY)-RELATED"/>
    <property type="match status" value="1"/>
</dbReference>
<evidence type="ECO:0000256" key="2">
    <source>
        <dbReference type="PROSITE-ProRule" id="PRU00335"/>
    </source>
</evidence>
<dbReference type="PANTHER" id="PTHR30055">
    <property type="entry name" value="HTH-TYPE TRANSCRIPTIONAL REGULATOR RUTR"/>
    <property type="match status" value="1"/>
</dbReference>
<protein>
    <submittedName>
        <fullName evidence="4">TetR family transcriptional regulator</fullName>
    </submittedName>
</protein>
<sequence>MFPDPHPHSLMEEVILPRARLSQERSRQRRQALLEAAIRVFGEGGIRAVTHRAVAAEAGLPLAATTYYFASIDELVRESLRYHVASFIQSFEQLPDVSMDGAGLLDLDVGTQIVEAVFAIRDLDSSALELSVYLHAARDPELRDVAFAGLHALSSFITETLKSAGVRGDTEELVSLVTAQVVGAAMRRQSRPDDQAEARRLARAIRNLVAAHVLGDEAVTRVFSDISGRSAESP</sequence>
<keyword evidence="5" id="KW-1185">Reference proteome</keyword>
<evidence type="ECO:0000313" key="4">
    <source>
        <dbReference type="EMBL" id="RLV56388.1"/>
    </source>
</evidence>
<evidence type="ECO:0000313" key="5">
    <source>
        <dbReference type="Proteomes" id="UP000282515"/>
    </source>
</evidence>
<evidence type="ECO:0000256" key="1">
    <source>
        <dbReference type="ARBA" id="ARBA00023125"/>
    </source>
</evidence>
<evidence type="ECO:0000259" key="3">
    <source>
        <dbReference type="PROSITE" id="PS50977"/>
    </source>
</evidence>
<dbReference type="InterPro" id="IPR050109">
    <property type="entry name" value="HTH-type_TetR-like_transc_reg"/>
</dbReference>
<organism evidence="4 5">
    <name type="scientific">Aeromicrobium phragmitis</name>
    <dbReference type="NCBI Taxonomy" id="2478914"/>
    <lineage>
        <taxon>Bacteria</taxon>
        <taxon>Bacillati</taxon>
        <taxon>Actinomycetota</taxon>
        <taxon>Actinomycetes</taxon>
        <taxon>Propionibacteriales</taxon>
        <taxon>Nocardioidaceae</taxon>
        <taxon>Aeromicrobium</taxon>
    </lineage>
</organism>
<accession>A0A3L8PPL9</accession>
<dbReference type="SUPFAM" id="SSF46689">
    <property type="entry name" value="Homeodomain-like"/>
    <property type="match status" value="1"/>
</dbReference>
<dbReference type="Gene3D" id="1.10.357.10">
    <property type="entry name" value="Tetracycline Repressor, domain 2"/>
    <property type="match status" value="1"/>
</dbReference>
<dbReference type="GO" id="GO:0003700">
    <property type="term" value="F:DNA-binding transcription factor activity"/>
    <property type="evidence" value="ECO:0007669"/>
    <property type="project" value="TreeGrafter"/>
</dbReference>
<dbReference type="InterPro" id="IPR001647">
    <property type="entry name" value="HTH_TetR"/>
</dbReference>
<dbReference type="InterPro" id="IPR009057">
    <property type="entry name" value="Homeodomain-like_sf"/>
</dbReference>
<dbReference type="GO" id="GO:0000976">
    <property type="term" value="F:transcription cis-regulatory region binding"/>
    <property type="evidence" value="ECO:0007669"/>
    <property type="project" value="TreeGrafter"/>
</dbReference>